<evidence type="ECO:0000313" key="3">
    <source>
        <dbReference type="EMBL" id="MDQ2587917.1"/>
    </source>
</evidence>
<dbReference type="RefSeq" id="WP_306749533.1">
    <property type="nucleotide sequence ID" value="NZ_NSDM01000014.1"/>
</dbReference>
<name>A0ABU0X713_9PSEU</name>
<protein>
    <recommendedName>
        <fullName evidence="5">Alpha-amylase</fullName>
    </recommendedName>
</protein>
<comment type="caution">
    <text evidence="3">The sequence shown here is derived from an EMBL/GenBank/DDBJ whole genome shotgun (WGS) entry which is preliminary data.</text>
</comment>
<evidence type="ECO:0000313" key="4">
    <source>
        <dbReference type="Proteomes" id="UP001225605"/>
    </source>
</evidence>
<dbReference type="Gene3D" id="2.60.40.10">
    <property type="entry name" value="Immunoglobulins"/>
    <property type="match status" value="3"/>
</dbReference>
<feature type="compositionally biased region" description="Polar residues" evidence="1">
    <location>
        <begin position="178"/>
        <end position="189"/>
    </location>
</feature>
<gene>
    <name evidence="3" type="ORF">CKY47_28800</name>
</gene>
<organism evidence="3 4">
    <name type="scientific">Saccharothrix yanglingensis</name>
    <dbReference type="NCBI Taxonomy" id="659496"/>
    <lineage>
        <taxon>Bacteria</taxon>
        <taxon>Bacillati</taxon>
        <taxon>Actinomycetota</taxon>
        <taxon>Actinomycetes</taxon>
        <taxon>Pseudonocardiales</taxon>
        <taxon>Pseudonocardiaceae</taxon>
        <taxon>Saccharothrix</taxon>
    </lineage>
</organism>
<reference evidence="3 4" key="1">
    <citation type="submission" date="2017-06" db="EMBL/GenBank/DDBJ databases">
        <title>Cultured bacterium strain Saccharothrix yanglingensis Hhs.015.</title>
        <authorList>
            <person name="Xia Y."/>
        </authorList>
    </citation>
    <scope>NUCLEOTIDE SEQUENCE [LARGE SCALE GENOMIC DNA]</scope>
    <source>
        <strain evidence="3 4">Hhs.015</strain>
    </source>
</reference>
<dbReference type="SUPFAM" id="SSF117074">
    <property type="entry name" value="Hypothetical protein PA1324"/>
    <property type="match status" value="3"/>
</dbReference>
<evidence type="ECO:0008006" key="5">
    <source>
        <dbReference type="Google" id="ProtNLM"/>
    </source>
</evidence>
<dbReference type="Proteomes" id="UP001225605">
    <property type="component" value="Unassembled WGS sequence"/>
</dbReference>
<evidence type="ECO:0000256" key="2">
    <source>
        <dbReference type="SAM" id="SignalP"/>
    </source>
</evidence>
<dbReference type="InterPro" id="IPR013783">
    <property type="entry name" value="Ig-like_fold"/>
</dbReference>
<accession>A0ABU0X713</accession>
<keyword evidence="4" id="KW-1185">Reference proteome</keyword>
<feature type="signal peptide" evidence="2">
    <location>
        <begin position="1"/>
        <end position="22"/>
    </location>
</feature>
<feature type="chain" id="PRO_5045881665" description="Alpha-amylase" evidence="2">
    <location>
        <begin position="23"/>
        <end position="905"/>
    </location>
</feature>
<sequence length="905" mass="93051">MLLRVAVVTVALALSGSPIARAQENAAAPARADLAITTTLDQERYEPDSEMGATVTVRNNGSVPARDVRFQTSGDLRLFVSGQQLTALPGPTIEPGGTWTARVVGHQTDPRSATARLRVGVSTGPRYAPDMDPTPRDNEAEDQAVVSQARGSVSGVVYRDANANGRFDGGEGVADRQVSASGGAPSSTLAATTDATGGFSFGGDVPTGSYLVHSFGGDADVIAAAGARFTVTAGGTHDLRLPLVPPVRTHLAATASFDGTAYRAGQPVTARITLTNNGTTTLRGLVAVCHTGAGLITPADPDFTALAPDGSGVTLYRGSSKTFVLTETLPADAVTAGEVSIACEFGNAGRNTTGYSSASARARVDGAFGALGGTAVLRANGRETALANAEVVALDQRTGLAAASAVTDRTGKFSFARLPKGATRVLVLGPHADAATGNAWFTADVVADSTRTVRLVAVAGPAVAKPVVVEDIRVEASFDKQSYHRDEPVTARVKVTNTGVGPAVRAGVSTTHTDTDLDYDRSRWGALLPGESGLPAPALLPGQSHEVTIVGMPSFWSVGGVTRLAGTVHAGGREVSFDLSATITRSTAPLSVRAFTDADGDGALDAGEELVGAQVVADGGSTGGWYDGHTDTTGRFRFDALPVGVYRIHVGASGWVAPFDHVELVDVGNGETTHTVGLVRPLSGLEVSLAFARPSYAPTDRPELAVRITNNTGAPILAHVFCRTMRMIYEVGNGPEWGPLDPTTGAGVPVAPGSTWTGTVSASMPEGAPDHGVVVASCLVGPRERDGAVWAGAPLAGAFTKVPGPTWTTGGTLRLQAGDAVEPMPNTELVLHDAYTGARVAATTSGPDGRFTFVDLPVGHYTPAVAGHHPVQFRSGPLFSAVRGEDYPRDVRVEAAGLHVKGTVR</sequence>
<feature type="region of interest" description="Disordered" evidence="1">
    <location>
        <begin position="168"/>
        <end position="189"/>
    </location>
</feature>
<evidence type="ECO:0000256" key="1">
    <source>
        <dbReference type="SAM" id="MobiDB-lite"/>
    </source>
</evidence>
<dbReference type="EMBL" id="NSDM01000014">
    <property type="protein sequence ID" value="MDQ2587917.1"/>
    <property type="molecule type" value="Genomic_DNA"/>
</dbReference>
<proteinExistence type="predicted"/>
<keyword evidence="2" id="KW-0732">Signal</keyword>